<comment type="caution">
    <text evidence="2">The sequence shown here is derived from an EMBL/GenBank/DDBJ whole genome shotgun (WGS) entry which is preliminary data.</text>
</comment>
<dbReference type="RefSeq" id="WP_307632341.1">
    <property type="nucleotide sequence ID" value="NZ_JAPHEH010000001.1"/>
</dbReference>
<keyword evidence="1" id="KW-1133">Transmembrane helix</keyword>
<keyword evidence="1" id="KW-0472">Membrane</keyword>
<name>A0A9X4MFH6_9BACT</name>
<feature type="transmembrane region" description="Helical" evidence="1">
    <location>
        <begin position="77"/>
        <end position="110"/>
    </location>
</feature>
<reference evidence="2" key="1">
    <citation type="journal article" date="2022" name="bioRxiv">
        <title>Thiovibrio frasassiensisgen. nov., sp. nov., an autotrophic, elemental sulfur disproportionating bacterium isolated from sulfidic karst sediment, and proposal of Thiovibrionaceae fam. nov.</title>
        <authorList>
            <person name="Aronson H."/>
            <person name="Thomas C."/>
            <person name="Bhattacharyya M."/>
            <person name="Eckstein S."/>
            <person name="Jensen S."/>
            <person name="Barco R."/>
            <person name="Macalady J."/>
            <person name="Amend J."/>
        </authorList>
    </citation>
    <scope>NUCLEOTIDE SEQUENCE</scope>
    <source>
        <strain evidence="2">RS19-109</strain>
    </source>
</reference>
<keyword evidence="1" id="KW-0812">Transmembrane</keyword>
<accession>A0A9X4MFH6</accession>
<evidence type="ECO:0000313" key="2">
    <source>
        <dbReference type="EMBL" id="MDG4475368.1"/>
    </source>
</evidence>
<organism evidence="2 3">
    <name type="scientific">Thiovibrio frasassiensis</name>
    <dbReference type="NCBI Taxonomy" id="2984131"/>
    <lineage>
        <taxon>Bacteria</taxon>
        <taxon>Pseudomonadati</taxon>
        <taxon>Thermodesulfobacteriota</taxon>
        <taxon>Desulfobulbia</taxon>
        <taxon>Desulfobulbales</taxon>
        <taxon>Thiovibrionaceae</taxon>
        <taxon>Thiovibrio</taxon>
    </lineage>
</organism>
<feature type="transmembrane region" description="Helical" evidence="1">
    <location>
        <begin position="6"/>
        <end position="32"/>
    </location>
</feature>
<dbReference type="Proteomes" id="UP001154240">
    <property type="component" value="Unassembled WGS sequence"/>
</dbReference>
<feature type="transmembrane region" description="Helical" evidence="1">
    <location>
        <begin position="44"/>
        <end position="71"/>
    </location>
</feature>
<dbReference type="AlphaFoldDB" id="A0A9X4MFH6"/>
<dbReference type="EMBL" id="JAPHEH010000001">
    <property type="protein sequence ID" value="MDG4475368.1"/>
    <property type="molecule type" value="Genomic_DNA"/>
</dbReference>
<keyword evidence="3" id="KW-1185">Reference proteome</keyword>
<protein>
    <submittedName>
        <fullName evidence="2">Uncharacterized protein</fullName>
    </submittedName>
</protein>
<gene>
    <name evidence="2" type="ORF">OLX77_04235</name>
</gene>
<evidence type="ECO:0000256" key="1">
    <source>
        <dbReference type="SAM" id="Phobius"/>
    </source>
</evidence>
<evidence type="ECO:0000313" key="3">
    <source>
        <dbReference type="Proteomes" id="UP001154240"/>
    </source>
</evidence>
<sequence>MFKKAFLWVLIVATVLLLLGYYFGAAGVHYSITVNGEKMHGFPGVALVTGGLLAAGLAVTGALALAALVFAGASMLLLGAFAIFFVGLLCVLSPVWAPVAGVAVVIALLVRKRSNKKSHDADPPSY</sequence>
<proteinExistence type="predicted"/>
<reference evidence="2" key="2">
    <citation type="submission" date="2022-10" db="EMBL/GenBank/DDBJ databases">
        <authorList>
            <person name="Aronson H.S."/>
        </authorList>
    </citation>
    <scope>NUCLEOTIDE SEQUENCE</scope>
    <source>
        <strain evidence="2">RS19-109</strain>
    </source>
</reference>